<feature type="domain" description="GAF" evidence="1">
    <location>
        <begin position="201"/>
        <end position="355"/>
    </location>
</feature>
<dbReference type="RefSeq" id="WP_340517412.1">
    <property type="nucleotide sequence ID" value="NZ_JBBLXS010000023.1"/>
</dbReference>
<sequence>MNHQQRQKDLDQQIVHLERVLQTLREDENVEVLLATTLSYLQTEFDWRLIWIGLYDRAGHRLFGKGGMTPNGDLSFLKQRFILNPGDLLEQVVIQLRPVVVPDLREENRAGEWRSWAQNFNIQGAILFPLRYKDRCYGVILLGSDEWGSSLSSAEKTQMTIVFGALATALYQIEKDWQRTLTKRPDESLIGLIAQLRELRSLDQYLQTIVEQSHEFIEPTRTNVYWFERERRYFWRRVSNRQVAPGLGGLNRPASGITVQDLGGFYQALVKEQIVWIGESHSSLKSELTGRLMQQIRARSLLAAPIVLEGELLGFLAVEASEPRIWQEHEKNYLRGVGQLVALTVPLSEMEGRMQQTEIDRDLTAGIARAIYSDADWETTLKNTAAQLCGRLNCEYFLLLLYEEELDRYEIVCQNLPRHRRAVPSPLKALDLVDLRLLENSVETVAIENWEEDGRLGAWREVLTEAGVRSLLALSTRGKKSEDRSSRVQAEHSNLQSPIPNSHSIEGLLVVGHSATRNWSRSERELVQVVSQQLGLILHQWQQSSELDKYQQFYRGLKLGLAALETPQEYSPEQISTSSPGMFRDLPRQKLEYNFAQYVAQTVSCPLVAVITWNFHQEEALIVTVAANPVFALNPEAAIPVKTDFLIQQVVAAGGVVQHSMSELPLATKRWLRSPGIGEMMAVALRTAPEHEPMGILLVADAGGRRWSELSVNLLDQMASHLAWWRRYLAVQSVCSLQRSDLELLNWYKQRRFEEFYRIVGTGVKELGELSQSILQSGKEQKDALKSLRYQQVLRQIGNALGSIHLVLKQEQWRPQFGLDAVPVGAWLKRSLDRAAPLIKQLEILLEVNRETSVSLPPGKTLGVRGDSIKLDLVLWELLAAACRRSSVGGKIEVRYQIVAADLLELSVTDRGGFDPQLIAIFNGMSAPNILGDANCNQPMFQVLLSCQRAVRLMGGNLSMEILDRNLVVARLVLPLASL</sequence>
<dbReference type="SUPFAM" id="SSF55781">
    <property type="entry name" value="GAF domain-like"/>
    <property type="match status" value="4"/>
</dbReference>
<dbReference type="Gene3D" id="3.30.450.40">
    <property type="match status" value="4"/>
</dbReference>
<dbReference type="EMBL" id="JBBLXS010000023">
    <property type="protein sequence ID" value="MEK0183856.1"/>
    <property type="molecule type" value="Genomic_DNA"/>
</dbReference>
<protein>
    <submittedName>
        <fullName evidence="2">GAF domain-containing protein</fullName>
    </submittedName>
</protein>
<dbReference type="SMART" id="SM00065">
    <property type="entry name" value="GAF"/>
    <property type="match status" value="3"/>
</dbReference>
<evidence type="ECO:0000313" key="2">
    <source>
        <dbReference type="EMBL" id="MEK0183856.1"/>
    </source>
</evidence>
<dbReference type="Pfam" id="PF01590">
    <property type="entry name" value="GAF"/>
    <property type="match status" value="2"/>
</dbReference>
<feature type="domain" description="GAF" evidence="1">
    <location>
        <begin position="376"/>
        <end position="548"/>
    </location>
</feature>
<dbReference type="InterPro" id="IPR003018">
    <property type="entry name" value="GAF"/>
</dbReference>
<gene>
    <name evidence="2" type="ORF">WMG39_03230</name>
</gene>
<evidence type="ECO:0000313" key="3">
    <source>
        <dbReference type="Proteomes" id="UP001384579"/>
    </source>
</evidence>
<accession>A0ABU8YHL3</accession>
<dbReference type="InterPro" id="IPR029016">
    <property type="entry name" value="GAF-like_dom_sf"/>
</dbReference>
<comment type="caution">
    <text evidence="2">The sequence shown here is derived from an EMBL/GenBank/DDBJ whole genome shotgun (WGS) entry which is preliminary data.</text>
</comment>
<name>A0ABU8YHL3_9CYAN</name>
<keyword evidence="3" id="KW-1185">Reference proteome</keyword>
<reference evidence="2 3" key="1">
    <citation type="journal article" date="2020" name="Harmful Algae">
        <title>Molecular and morphological characterization of a novel dihydroanatoxin-a producing Microcoleus species (cyanobacteria) from the Russian River, California, USA.</title>
        <authorList>
            <person name="Conklin K.Y."/>
            <person name="Stancheva R."/>
            <person name="Otten T.G."/>
            <person name="Fadness R."/>
            <person name="Boyer G.L."/>
            <person name="Read B."/>
            <person name="Zhang X."/>
            <person name="Sheath R.G."/>
        </authorList>
    </citation>
    <scope>NUCLEOTIDE SEQUENCE [LARGE SCALE GENOMIC DNA]</scope>
    <source>
        <strain evidence="2 3">PTRS2</strain>
    </source>
</reference>
<organism evidence="2 3">
    <name type="scientific">Microcoleus anatoxicus PTRS2</name>
    <dbReference type="NCBI Taxonomy" id="2705321"/>
    <lineage>
        <taxon>Bacteria</taxon>
        <taxon>Bacillati</taxon>
        <taxon>Cyanobacteriota</taxon>
        <taxon>Cyanophyceae</taxon>
        <taxon>Oscillatoriophycideae</taxon>
        <taxon>Oscillatoriales</taxon>
        <taxon>Microcoleaceae</taxon>
        <taxon>Microcoleus</taxon>
        <taxon>Microcoleus anatoxicus</taxon>
    </lineage>
</organism>
<evidence type="ECO:0000259" key="1">
    <source>
        <dbReference type="SMART" id="SM00065"/>
    </source>
</evidence>
<dbReference type="Pfam" id="PF13185">
    <property type="entry name" value="GAF_2"/>
    <property type="match status" value="1"/>
</dbReference>
<dbReference type="Proteomes" id="UP001384579">
    <property type="component" value="Unassembled WGS sequence"/>
</dbReference>
<feature type="domain" description="GAF" evidence="1">
    <location>
        <begin position="29"/>
        <end position="180"/>
    </location>
</feature>
<proteinExistence type="predicted"/>